<dbReference type="InterPro" id="IPR001845">
    <property type="entry name" value="HTH_ArsR_DNA-bd_dom"/>
</dbReference>
<dbReference type="Pfam" id="PF01022">
    <property type="entry name" value="HTH_5"/>
    <property type="match status" value="1"/>
</dbReference>
<gene>
    <name evidence="5" type="ORF">HXX08_05760</name>
    <name evidence="6" type="ORF">OZ401_000499</name>
</gene>
<organism evidence="5 7">
    <name type="scientific">Candidatus Chlorohelix allophototropha</name>
    <dbReference type="NCBI Taxonomy" id="3003348"/>
    <lineage>
        <taxon>Bacteria</taxon>
        <taxon>Bacillati</taxon>
        <taxon>Chloroflexota</taxon>
        <taxon>Chloroflexia</taxon>
        <taxon>Candidatus Chloroheliales</taxon>
        <taxon>Candidatus Chloroheliaceae</taxon>
        <taxon>Candidatus Chlorohelix</taxon>
    </lineage>
</organism>
<dbReference type="Proteomes" id="UP000521676">
    <property type="component" value="Unassembled WGS sequence"/>
</dbReference>
<reference evidence="6" key="2">
    <citation type="journal article" date="2024" name="Nature">
        <title>Anoxygenic phototroph of the Chloroflexota uses a type I reaction centre.</title>
        <authorList>
            <person name="Tsuji J.M."/>
            <person name="Shaw N.A."/>
            <person name="Nagashima S."/>
            <person name="Venkiteswaran J.J."/>
            <person name="Schiff S.L."/>
            <person name="Watanabe T."/>
            <person name="Fukui M."/>
            <person name="Hanada S."/>
            <person name="Tank M."/>
            <person name="Neufeld J.D."/>
        </authorList>
    </citation>
    <scope>NUCLEOTIDE SEQUENCE</scope>
    <source>
        <strain evidence="6">L227-S17</strain>
    </source>
</reference>
<dbReference type="GO" id="GO:0003700">
    <property type="term" value="F:DNA-binding transcription factor activity"/>
    <property type="evidence" value="ECO:0007669"/>
    <property type="project" value="InterPro"/>
</dbReference>
<keyword evidence="3" id="KW-0804">Transcription</keyword>
<evidence type="ECO:0000256" key="3">
    <source>
        <dbReference type="ARBA" id="ARBA00023163"/>
    </source>
</evidence>
<feature type="domain" description="HTH arsR-type" evidence="4">
    <location>
        <begin position="28"/>
        <end position="122"/>
    </location>
</feature>
<name>A0A8T7LTK6_9CHLR</name>
<dbReference type="Proteomes" id="UP001431572">
    <property type="component" value="Chromosome 1"/>
</dbReference>
<dbReference type="SMART" id="SM00418">
    <property type="entry name" value="HTH_ARSR"/>
    <property type="match status" value="1"/>
</dbReference>
<dbReference type="RefSeq" id="WP_341469139.1">
    <property type="nucleotide sequence ID" value="NZ_CP128399.1"/>
</dbReference>
<dbReference type="Gene3D" id="1.10.10.10">
    <property type="entry name" value="Winged helix-like DNA-binding domain superfamily/Winged helix DNA-binding domain"/>
    <property type="match status" value="1"/>
</dbReference>
<dbReference type="PROSITE" id="PS50987">
    <property type="entry name" value="HTH_ARSR_2"/>
    <property type="match status" value="1"/>
</dbReference>
<dbReference type="GO" id="GO:0003677">
    <property type="term" value="F:DNA binding"/>
    <property type="evidence" value="ECO:0007669"/>
    <property type="project" value="UniProtKB-KW"/>
</dbReference>
<keyword evidence="8" id="KW-1185">Reference proteome</keyword>
<dbReference type="NCBIfam" id="NF033788">
    <property type="entry name" value="HTH_metalloreg"/>
    <property type="match status" value="1"/>
</dbReference>
<evidence type="ECO:0000256" key="1">
    <source>
        <dbReference type="ARBA" id="ARBA00023015"/>
    </source>
</evidence>
<evidence type="ECO:0000259" key="4">
    <source>
        <dbReference type="PROSITE" id="PS50987"/>
    </source>
</evidence>
<dbReference type="EMBL" id="CP128399">
    <property type="protein sequence ID" value="WJW67240.1"/>
    <property type="molecule type" value="Genomic_DNA"/>
</dbReference>
<keyword evidence="2" id="KW-0238">DNA-binding</keyword>
<evidence type="ECO:0000313" key="5">
    <source>
        <dbReference type="EMBL" id="NWJ45368.1"/>
    </source>
</evidence>
<dbReference type="SUPFAM" id="SSF46785">
    <property type="entry name" value="Winged helix' DNA-binding domain"/>
    <property type="match status" value="1"/>
</dbReference>
<evidence type="ECO:0000313" key="8">
    <source>
        <dbReference type="Proteomes" id="UP001431572"/>
    </source>
</evidence>
<dbReference type="InterPro" id="IPR036390">
    <property type="entry name" value="WH_DNA-bd_sf"/>
</dbReference>
<sequence>MEELLVLKHRVPFENEETTLEQVRAAMPGNEEMGIIARIFQALSDPTRCKIILALTRHELRVTDLAMVVGSSTSSVSHHLKGLRDIRLVKFRREGNTIFYSIDDNHVGNLFNEVIYHLDHVQNNLPDHHLPEE</sequence>
<dbReference type="InterPro" id="IPR051011">
    <property type="entry name" value="Metal_resp_trans_reg"/>
</dbReference>
<dbReference type="PANTHER" id="PTHR43132">
    <property type="entry name" value="ARSENICAL RESISTANCE OPERON REPRESSOR ARSR-RELATED"/>
    <property type="match status" value="1"/>
</dbReference>
<dbReference type="InterPro" id="IPR036388">
    <property type="entry name" value="WH-like_DNA-bd_sf"/>
</dbReference>
<dbReference type="PANTHER" id="PTHR43132:SF6">
    <property type="entry name" value="HTH-TYPE TRANSCRIPTIONAL REPRESSOR CZRA"/>
    <property type="match status" value="1"/>
</dbReference>
<dbReference type="CDD" id="cd00090">
    <property type="entry name" value="HTH_ARSR"/>
    <property type="match status" value="1"/>
</dbReference>
<keyword evidence="1" id="KW-0805">Transcription regulation</keyword>
<dbReference type="EMBL" id="JACATZ010000001">
    <property type="protein sequence ID" value="NWJ45368.1"/>
    <property type="molecule type" value="Genomic_DNA"/>
</dbReference>
<evidence type="ECO:0000256" key="2">
    <source>
        <dbReference type="ARBA" id="ARBA00023125"/>
    </source>
</evidence>
<dbReference type="InterPro" id="IPR011991">
    <property type="entry name" value="ArsR-like_HTH"/>
</dbReference>
<evidence type="ECO:0000313" key="7">
    <source>
        <dbReference type="Proteomes" id="UP000521676"/>
    </source>
</evidence>
<accession>A0A8T7LTK6</accession>
<dbReference type="PRINTS" id="PR00778">
    <property type="entry name" value="HTHARSR"/>
</dbReference>
<protein>
    <submittedName>
        <fullName evidence="5">Helix-turn-helix transcriptional regulator</fullName>
    </submittedName>
    <submittedName>
        <fullName evidence="6">Metalloregulator ArsR/SmtB family transcription factor</fullName>
    </submittedName>
</protein>
<proteinExistence type="predicted"/>
<dbReference type="AlphaFoldDB" id="A0A8T7LTK6"/>
<reference evidence="5 7" key="1">
    <citation type="submission" date="2020-06" db="EMBL/GenBank/DDBJ databases">
        <title>Anoxygenic phototrophic Chloroflexota member uses a Type I reaction center.</title>
        <authorList>
            <person name="Tsuji J.M."/>
            <person name="Shaw N.A."/>
            <person name="Nagashima S."/>
            <person name="Venkiteswaran J."/>
            <person name="Schiff S.L."/>
            <person name="Hanada S."/>
            <person name="Tank M."/>
            <person name="Neufeld J.D."/>
        </authorList>
    </citation>
    <scope>NUCLEOTIDE SEQUENCE [LARGE SCALE GENOMIC DNA]</scope>
    <source>
        <strain evidence="5">L227-S17</strain>
    </source>
</reference>
<evidence type="ECO:0000313" key="6">
    <source>
        <dbReference type="EMBL" id="WJW67240.1"/>
    </source>
</evidence>